<dbReference type="AlphaFoldDB" id="A0AAD4KSS2"/>
<reference evidence="1" key="1">
    <citation type="submission" date="2021-12" db="EMBL/GenBank/DDBJ databases">
        <title>Convergent genome expansion in fungi linked to evolution of root-endophyte symbiosis.</title>
        <authorList>
            <consortium name="DOE Joint Genome Institute"/>
            <person name="Ke Y.-H."/>
            <person name="Bonito G."/>
            <person name="Liao H.-L."/>
            <person name="Looney B."/>
            <person name="Rojas-Flechas A."/>
            <person name="Nash J."/>
            <person name="Hameed K."/>
            <person name="Schadt C."/>
            <person name="Martin F."/>
            <person name="Crous P.W."/>
            <person name="Miettinen O."/>
            <person name="Magnuson J.K."/>
            <person name="Labbe J."/>
            <person name="Jacobson D."/>
            <person name="Doktycz M.J."/>
            <person name="Veneault-Fourrey C."/>
            <person name="Kuo A."/>
            <person name="Mondo S."/>
            <person name="Calhoun S."/>
            <person name="Riley R."/>
            <person name="Ohm R."/>
            <person name="LaButti K."/>
            <person name="Andreopoulos B."/>
            <person name="Pangilinan J."/>
            <person name="Nolan M."/>
            <person name="Tritt A."/>
            <person name="Clum A."/>
            <person name="Lipzen A."/>
            <person name="Daum C."/>
            <person name="Barry K."/>
            <person name="Grigoriev I.V."/>
            <person name="Vilgalys R."/>
        </authorList>
    </citation>
    <scope>NUCLEOTIDE SEQUENCE</scope>
    <source>
        <strain evidence="1">PMI_201</strain>
    </source>
</reference>
<dbReference type="Gene3D" id="1.25.40.10">
    <property type="entry name" value="Tetratricopeptide repeat domain"/>
    <property type="match status" value="1"/>
</dbReference>
<evidence type="ECO:0000313" key="1">
    <source>
        <dbReference type="EMBL" id="KAH8696210.1"/>
    </source>
</evidence>
<dbReference type="InterPro" id="IPR010323">
    <property type="entry name" value="DUF924"/>
</dbReference>
<dbReference type="RefSeq" id="XP_046071148.1">
    <property type="nucleotide sequence ID" value="XM_046211308.1"/>
</dbReference>
<protein>
    <recommendedName>
        <fullName evidence="3">DUF924 domain-containing protein</fullName>
    </recommendedName>
</protein>
<sequence>MPPTSSNNDLKSLLTPVCSQNVVDFWFGHFANGEEMIMPSQKAYTRWFSRDPEFDRACVEQFHPTLEGIRQRNLSADELLELTNPASSLDWLGVILLLDQITRNCYRGSESAVVFNVFDPLAREIALRAISRRDVVESPEIKFYLARRMWFGLPLMHSEDLKTHQAALRYFESMSQEVEDLINDIGESITLAEDGKKARAIFQQQPEAARQLLANQVSFEKKHLVIIEKFGRYPHRNAALGREPTAAEIEYLENGGEVFG</sequence>
<gene>
    <name evidence="1" type="ORF">BGW36DRAFT_296761</name>
</gene>
<accession>A0AAD4KSS2</accession>
<name>A0AAD4KSS2_9EURO</name>
<dbReference type="SUPFAM" id="SSF48452">
    <property type="entry name" value="TPR-like"/>
    <property type="match status" value="1"/>
</dbReference>
<dbReference type="Pfam" id="PF06041">
    <property type="entry name" value="DUF924"/>
    <property type="match status" value="1"/>
</dbReference>
<dbReference type="Proteomes" id="UP001201262">
    <property type="component" value="Unassembled WGS sequence"/>
</dbReference>
<evidence type="ECO:0000313" key="2">
    <source>
        <dbReference type="Proteomes" id="UP001201262"/>
    </source>
</evidence>
<organism evidence="1 2">
    <name type="scientific">Talaromyces proteolyticus</name>
    <dbReference type="NCBI Taxonomy" id="1131652"/>
    <lineage>
        <taxon>Eukaryota</taxon>
        <taxon>Fungi</taxon>
        <taxon>Dikarya</taxon>
        <taxon>Ascomycota</taxon>
        <taxon>Pezizomycotina</taxon>
        <taxon>Eurotiomycetes</taxon>
        <taxon>Eurotiomycetidae</taxon>
        <taxon>Eurotiales</taxon>
        <taxon>Trichocomaceae</taxon>
        <taxon>Talaromyces</taxon>
        <taxon>Talaromyces sect. Bacilispori</taxon>
    </lineage>
</organism>
<dbReference type="EMBL" id="JAJTJA010000007">
    <property type="protein sequence ID" value="KAH8696210.1"/>
    <property type="molecule type" value="Genomic_DNA"/>
</dbReference>
<proteinExistence type="predicted"/>
<dbReference type="InterPro" id="IPR011990">
    <property type="entry name" value="TPR-like_helical_dom_sf"/>
</dbReference>
<keyword evidence="2" id="KW-1185">Reference proteome</keyword>
<dbReference type="Gene3D" id="1.20.58.320">
    <property type="entry name" value="TPR-like"/>
    <property type="match status" value="1"/>
</dbReference>
<dbReference type="GeneID" id="70241595"/>
<comment type="caution">
    <text evidence="1">The sequence shown here is derived from an EMBL/GenBank/DDBJ whole genome shotgun (WGS) entry which is preliminary data.</text>
</comment>
<evidence type="ECO:0008006" key="3">
    <source>
        <dbReference type="Google" id="ProtNLM"/>
    </source>
</evidence>